<keyword evidence="7" id="KW-1185">Reference proteome</keyword>
<evidence type="ECO:0000313" key="6">
    <source>
        <dbReference type="EMBL" id="CAI6312148.1"/>
    </source>
</evidence>
<evidence type="ECO:0000259" key="5">
    <source>
        <dbReference type="PROSITE" id="PS00036"/>
    </source>
</evidence>
<gene>
    <name evidence="6" type="ORF">PDIGIT_LOCUS3258</name>
</gene>
<dbReference type="SUPFAM" id="SSF48403">
    <property type="entry name" value="Ankyrin repeat"/>
    <property type="match status" value="1"/>
</dbReference>
<sequence>MPSPPHTPPAMADVNERRKAQNRAAQKKYRTRQKLRIDLARAILCEKPHQQNDIATDALAATLEQYGLPFDLDGGSTRNTGSTDSSTTTATTNNTNTTADDIHSLDPSLGRLDWMHSSGDSNSCNGAMSSSNTPPLALSPSDIDNFILMSPASHRMPSLSSASVSDWPGSVVAHDECTEENTSYINSSSSSTASTTILDETSSPLYTAITLGNIEMARLLVRSGAKLDLPDRNGDTWLHHCVRRGDITTASAILDLGANILHTTAGGRTPLHLAVTTGNEAMVSMLLDWCMNAKDPPGAALPTPLTSAASPSPDPTSTASTMVPTHSNAVRTLSGRRSSLLAHIIDACDAHNMTALHLSVKLQRIEILKTLLEYGANVM</sequence>
<dbReference type="Pfam" id="PF00023">
    <property type="entry name" value="Ank"/>
    <property type="match status" value="1"/>
</dbReference>
<dbReference type="CDD" id="cd14688">
    <property type="entry name" value="bZIP_YAP"/>
    <property type="match status" value="1"/>
</dbReference>
<reference evidence="6" key="1">
    <citation type="submission" date="2023-01" db="EMBL/GenBank/DDBJ databases">
        <authorList>
            <person name="Van Ghelder C."/>
            <person name="Rancurel C."/>
        </authorList>
    </citation>
    <scope>NUCLEOTIDE SEQUENCE</scope>
    <source>
        <strain evidence="6">CNCM I-4278</strain>
    </source>
</reference>
<dbReference type="Gene3D" id="1.20.5.170">
    <property type="match status" value="1"/>
</dbReference>
<feature type="repeat" description="ANK" evidence="3">
    <location>
        <begin position="266"/>
        <end position="288"/>
    </location>
</feature>
<dbReference type="InterPro" id="IPR002110">
    <property type="entry name" value="Ankyrin_rpt"/>
</dbReference>
<dbReference type="Pfam" id="PF12796">
    <property type="entry name" value="Ank_2"/>
    <property type="match status" value="1"/>
</dbReference>
<dbReference type="EMBL" id="CAOQHR010000002">
    <property type="protein sequence ID" value="CAI6312148.1"/>
    <property type="molecule type" value="Genomic_DNA"/>
</dbReference>
<evidence type="ECO:0000256" key="2">
    <source>
        <dbReference type="ARBA" id="ARBA00023043"/>
    </source>
</evidence>
<dbReference type="PROSITE" id="PS00036">
    <property type="entry name" value="BZIP_BASIC"/>
    <property type="match status" value="1"/>
</dbReference>
<dbReference type="SMART" id="SM00248">
    <property type="entry name" value="ANK"/>
    <property type="match status" value="4"/>
</dbReference>
<dbReference type="AlphaFoldDB" id="A0A9W4U6B2"/>
<dbReference type="Proteomes" id="UP001152607">
    <property type="component" value="Unassembled WGS sequence"/>
</dbReference>
<accession>A0A9W4U6B2</accession>
<keyword evidence="1" id="KW-0677">Repeat</keyword>
<dbReference type="PANTHER" id="PTHR24198">
    <property type="entry name" value="ANKYRIN REPEAT AND PROTEIN KINASE DOMAIN-CONTAINING PROTEIN"/>
    <property type="match status" value="1"/>
</dbReference>
<evidence type="ECO:0000256" key="4">
    <source>
        <dbReference type="SAM" id="MobiDB-lite"/>
    </source>
</evidence>
<feature type="compositionally biased region" description="Low complexity" evidence="4">
    <location>
        <begin position="301"/>
        <end position="321"/>
    </location>
</feature>
<keyword evidence="2 3" id="KW-0040">ANK repeat</keyword>
<dbReference type="PROSITE" id="PS50088">
    <property type="entry name" value="ANK_REPEAT"/>
    <property type="match status" value="3"/>
</dbReference>
<dbReference type="PROSITE" id="PS50297">
    <property type="entry name" value="ANK_REP_REGION"/>
    <property type="match status" value="3"/>
</dbReference>
<feature type="repeat" description="ANK" evidence="3">
    <location>
        <begin position="351"/>
        <end position="379"/>
    </location>
</feature>
<dbReference type="PANTHER" id="PTHR24198:SF165">
    <property type="entry name" value="ANKYRIN REPEAT-CONTAINING PROTEIN-RELATED"/>
    <property type="match status" value="1"/>
</dbReference>
<feature type="region of interest" description="Disordered" evidence="4">
    <location>
        <begin position="1"/>
        <end position="29"/>
    </location>
</feature>
<comment type="caution">
    <text evidence="6">The sequence shown here is derived from an EMBL/GenBank/DDBJ whole genome shotgun (WGS) entry which is preliminary data.</text>
</comment>
<dbReference type="PRINTS" id="PR01415">
    <property type="entry name" value="ANKYRIN"/>
</dbReference>
<name>A0A9W4U6B2_9PLEO</name>
<dbReference type="InterPro" id="IPR004827">
    <property type="entry name" value="bZIP"/>
</dbReference>
<proteinExistence type="predicted"/>
<feature type="region of interest" description="Disordered" evidence="4">
    <location>
        <begin position="301"/>
        <end position="325"/>
    </location>
</feature>
<feature type="repeat" description="ANK" evidence="3">
    <location>
        <begin position="200"/>
        <end position="232"/>
    </location>
</feature>
<dbReference type="GO" id="GO:0003700">
    <property type="term" value="F:DNA-binding transcription factor activity"/>
    <property type="evidence" value="ECO:0007669"/>
    <property type="project" value="InterPro"/>
</dbReference>
<evidence type="ECO:0000256" key="1">
    <source>
        <dbReference type="ARBA" id="ARBA00022737"/>
    </source>
</evidence>
<evidence type="ECO:0000256" key="3">
    <source>
        <dbReference type="PROSITE-ProRule" id="PRU00023"/>
    </source>
</evidence>
<organism evidence="6 7">
    <name type="scientific">Periconia digitata</name>
    <dbReference type="NCBI Taxonomy" id="1303443"/>
    <lineage>
        <taxon>Eukaryota</taxon>
        <taxon>Fungi</taxon>
        <taxon>Dikarya</taxon>
        <taxon>Ascomycota</taxon>
        <taxon>Pezizomycotina</taxon>
        <taxon>Dothideomycetes</taxon>
        <taxon>Pleosporomycetidae</taxon>
        <taxon>Pleosporales</taxon>
        <taxon>Massarineae</taxon>
        <taxon>Periconiaceae</taxon>
        <taxon>Periconia</taxon>
    </lineage>
</organism>
<feature type="compositionally biased region" description="Low complexity" evidence="4">
    <location>
        <begin position="73"/>
        <end position="99"/>
    </location>
</feature>
<dbReference type="OrthoDB" id="539213at2759"/>
<evidence type="ECO:0000313" key="7">
    <source>
        <dbReference type="Proteomes" id="UP001152607"/>
    </source>
</evidence>
<dbReference type="Gene3D" id="1.25.40.20">
    <property type="entry name" value="Ankyrin repeat-containing domain"/>
    <property type="match status" value="1"/>
</dbReference>
<feature type="region of interest" description="Disordered" evidence="4">
    <location>
        <begin position="70"/>
        <end position="103"/>
    </location>
</feature>
<feature type="domain" description="BZIP" evidence="5">
    <location>
        <begin position="17"/>
        <end position="32"/>
    </location>
</feature>
<dbReference type="InterPro" id="IPR036770">
    <property type="entry name" value="Ankyrin_rpt-contain_sf"/>
</dbReference>
<protein>
    <recommendedName>
        <fullName evidence="5">BZIP domain-containing protein</fullName>
    </recommendedName>
</protein>